<dbReference type="Pfam" id="PF14081">
    <property type="entry name" value="DUF4262"/>
    <property type="match status" value="1"/>
</dbReference>
<organism evidence="1 2">
    <name type="scientific">Asticcacaulis currens</name>
    <dbReference type="NCBI Taxonomy" id="2984210"/>
    <lineage>
        <taxon>Bacteria</taxon>
        <taxon>Pseudomonadati</taxon>
        <taxon>Pseudomonadota</taxon>
        <taxon>Alphaproteobacteria</taxon>
        <taxon>Caulobacterales</taxon>
        <taxon>Caulobacteraceae</taxon>
        <taxon>Asticcacaulis</taxon>
    </lineage>
</organism>
<keyword evidence="2" id="KW-1185">Reference proteome</keyword>
<dbReference type="InterPro" id="IPR025358">
    <property type="entry name" value="DUF4262"/>
</dbReference>
<dbReference type="RefSeq" id="WP_272741138.1">
    <property type="nucleotide sequence ID" value="NZ_JAQQKW010000004.1"/>
</dbReference>
<dbReference type="EMBL" id="JAQQKW010000004">
    <property type="protein sequence ID" value="MDC7694430.1"/>
    <property type="molecule type" value="Genomic_DNA"/>
</dbReference>
<evidence type="ECO:0000313" key="1">
    <source>
        <dbReference type="EMBL" id="MDC7694430.1"/>
    </source>
</evidence>
<gene>
    <name evidence="1" type="ORF">PQU94_09065</name>
</gene>
<dbReference type="Proteomes" id="UP001216595">
    <property type="component" value="Unassembled WGS sequence"/>
</dbReference>
<protein>
    <submittedName>
        <fullName evidence="1">DUF4262 domain-containing protein</fullName>
    </submittedName>
</protein>
<comment type="caution">
    <text evidence="1">The sequence shown here is derived from an EMBL/GenBank/DDBJ whole genome shotgun (WGS) entry which is preliminary data.</text>
</comment>
<name>A0ABT5IE16_9CAUL</name>
<reference evidence="1 2" key="1">
    <citation type="submission" date="2023-01" db="EMBL/GenBank/DDBJ databases">
        <title>Novel species of the genus Asticcacaulis isolated from rivers.</title>
        <authorList>
            <person name="Lu H."/>
        </authorList>
    </citation>
    <scope>NUCLEOTIDE SEQUENCE [LARGE SCALE GENOMIC DNA]</scope>
    <source>
        <strain evidence="1 2">DXS10W</strain>
    </source>
</reference>
<evidence type="ECO:0000313" key="2">
    <source>
        <dbReference type="Proteomes" id="UP001216595"/>
    </source>
</evidence>
<sequence length="165" mass="18914">MADTERVTDYERKILRNVNEHGWFCVSVFDPEDESATFSYSVGFTETLGCPEFIIFGLNSGLMHSMLWEVFRQIRGGKMPADNEKWSNVLTGYECVSRTVHPTNIIRDYLNSAMWFWGDPNERGPLPAFQLVWPGVETRLFPWDKGCSEIVRKAQPPLYLPNSGA</sequence>
<proteinExistence type="predicted"/>
<accession>A0ABT5IE16</accession>